<dbReference type="Proteomes" id="UP000516957">
    <property type="component" value="Unassembled WGS sequence"/>
</dbReference>
<evidence type="ECO:0000313" key="1">
    <source>
        <dbReference type="EMBL" id="NYD59410.1"/>
    </source>
</evidence>
<evidence type="ECO:0000313" key="2">
    <source>
        <dbReference type="Proteomes" id="UP000516957"/>
    </source>
</evidence>
<reference evidence="1 2" key="1">
    <citation type="submission" date="2020-07" db="EMBL/GenBank/DDBJ databases">
        <title>Sequencing the genomes of 1000 actinobacteria strains.</title>
        <authorList>
            <person name="Klenk H.-P."/>
        </authorList>
    </citation>
    <scope>NUCLEOTIDE SEQUENCE [LARGE SCALE GENOMIC DNA]</scope>
    <source>
        <strain evidence="1 2">DSM 18965</strain>
    </source>
</reference>
<protein>
    <recommendedName>
        <fullName evidence="3">Secreted protein</fullName>
    </recommendedName>
</protein>
<dbReference type="InterPro" id="IPR006311">
    <property type="entry name" value="TAT_signal"/>
</dbReference>
<gene>
    <name evidence="1" type="ORF">BKA08_003648</name>
</gene>
<dbReference type="EMBL" id="JACCBE010000001">
    <property type="protein sequence ID" value="NYD59410.1"/>
    <property type="molecule type" value="Genomic_DNA"/>
</dbReference>
<name>A0A7Y9JSB3_9ACTN</name>
<evidence type="ECO:0008006" key="3">
    <source>
        <dbReference type="Google" id="ProtNLM"/>
    </source>
</evidence>
<keyword evidence="2" id="KW-1185">Reference proteome</keyword>
<accession>A0A7Y9JSB3</accession>
<sequence>MSETSRRNVIAVAGAGAAVGAAALMGGGAASAAARPRTISAQEPLVAYVEDHRSDRVTLMIGEDEVVVRDRDLVTRLLAAMGGK</sequence>
<proteinExistence type="predicted"/>
<dbReference type="AlphaFoldDB" id="A0A7Y9JSB3"/>
<organism evidence="1 2">
    <name type="scientific">Nocardioides marinisabuli</name>
    <dbReference type="NCBI Taxonomy" id="419476"/>
    <lineage>
        <taxon>Bacteria</taxon>
        <taxon>Bacillati</taxon>
        <taxon>Actinomycetota</taxon>
        <taxon>Actinomycetes</taxon>
        <taxon>Propionibacteriales</taxon>
        <taxon>Nocardioidaceae</taxon>
        <taxon>Nocardioides</taxon>
    </lineage>
</organism>
<dbReference type="RefSeq" id="WP_179616862.1">
    <property type="nucleotide sequence ID" value="NZ_JACCBE010000001.1"/>
</dbReference>
<comment type="caution">
    <text evidence="1">The sequence shown here is derived from an EMBL/GenBank/DDBJ whole genome shotgun (WGS) entry which is preliminary data.</text>
</comment>
<dbReference type="PROSITE" id="PS51318">
    <property type="entry name" value="TAT"/>
    <property type="match status" value="1"/>
</dbReference>